<evidence type="ECO:0000313" key="4">
    <source>
        <dbReference type="EMBL" id="MCQ8277761.1"/>
    </source>
</evidence>
<comment type="caution">
    <text evidence="4">The sequence shown here is derived from an EMBL/GenBank/DDBJ whole genome shotgun (WGS) entry which is preliminary data.</text>
</comment>
<dbReference type="PANTHER" id="PTHR12526">
    <property type="entry name" value="GLYCOSYLTRANSFERASE"/>
    <property type="match status" value="1"/>
</dbReference>
<organism evidence="4 5">
    <name type="scientific">Endosaccharibacter trunci</name>
    <dbReference type="NCBI Taxonomy" id="2812733"/>
    <lineage>
        <taxon>Bacteria</taxon>
        <taxon>Pseudomonadati</taxon>
        <taxon>Pseudomonadota</taxon>
        <taxon>Alphaproteobacteria</taxon>
        <taxon>Acetobacterales</taxon>
        <taxon>Acetobacteraceae</taxon>
        <taxon>Endosaccharibacter</taxon>
    </lineage>
</organism>
<keyword evidence="2" id="KW-0808">Transferase</keyword>
<proteinExistence type="predicted"/>
<evidence type="ECO:0000259" key="3">
    <source>
        <dbReference type="Pfam" id="PF13579"/>
    </source>
</evidence>
<evidence type="ECO:0000256" key="1">
    <source>
        <dbReference type="ARBA" id="ARBA00022676"/>
    </source>
</evidence>
<gene>
    <name evidence="4" type="ORF">NFI95_04785</name>
</gene>
<dbReference type="Pfam" id="PF13692">
    <property type="entry name" value="Glyco_trans_1_4"/>
    <property type="match status" value="1"/>
</dbReference>
<dbReference type="Proteomes" id="UP001524587">
    <property type="component" value="Unassembled WGS sequence"/>
</dbReference>
<dbReference type="PANTHER" id="PTHR12526:SF510">
    <property type="entry name" value="D-INOSITOL 3-PHOSPHATE GLYCOSYLTRANSFERASE"/>
    <property type="match status" value="1"/>
</dbReference>
<keyword evidence="5" id="KW-1185">Reference proteome</keyword>
<protein>
    <submittedName>
        <fullName evidence="4">Glycosyltransferase</fullName>
    </submittedName>
</protein>
<dbReference type="Pfam" id="PF13579">
    <property type="entry name" value="Glyco_trans_4_4"/>
    <property type="match status" value="1"/>
</dbReference>
<dbReference type="InterPro" id="IPR028098">
    <property type="entry name" value="Glyco_trans_4-like_N"/>
</dbReference>
<sequence length="377" mass="40489">MTAAPLLRVLVWQWGRFGAGPRVGAELAAGLNALDGCEALLSLSTGAEIMRAGQPWRAGVALPVATYRNRIGFALRMIGRVLRQSRLRRRVAALRPDVAICAMPGPLDGEMASVLRALGVPFLVMVHDADRHPGDGFALQMVLQRRLIRRSSGLVALSAHVAARLEQQKLVRNRPLLISSLPPFVFGSRPPAPLSHGGGMRLLFFGRLLPYKGLDLLADALERGMPDGLSVRIVGQGPDCPELDRLAALPGVSVENRWVPEDEIGTLIAWADALVLPYREASQSGVAAAAIAARRWVVSTRVGGLAEQFRDEPMAILCEPEAGALRAAIAQMVRKPPALAAAPEDPYAAWGRTAAVLLEGIRRVVSMKREAVVPTGR</sequence>
<dbReference type="RefSeq" id="WP_422863220.1">
    <property type="nucleotide sequence ID" value="NZ_JAMSKV010000003.1"/>
</dbReference>
<reference evidence="4 5" key="1">
    <citation type="submission" date="2022-06" db="EMBL/GenBank/DDBJ databases">
        <title>Endosaccharibacter gen. nov., sp. nov., endophytic bacteria isolated from sugarcane.</title>
        <authorList>
            <person name="Pitiwittayakul N."/>
            <person name="Yukphan P."/>
            <person name="Charoenyingcharoen P."/>
            <person name="Tanasupawat S."/>
        </authorList>
    </citation>
    <scope>NUCLEOTIDE SEQUENCE [LARGE SCALE GENOMIC DNA]</scope>
    <source>
        <strain evidence="4 5">KSS8</strain>
    </source>
</reference>
<evidence type="ECO:0000256" key="2">
    <source>
        <dbReference type="ARBA" id="ARBA00022679"/>
    </source>
</evidence>
<accession>A0ABT1W4F2</accession>
<keyword evidence="1" id="KW-0328">Glycosyltransferase</keyword>
<name>A0ABT1W4F2_9PROT</name>
<evidence type="ECO:0000313" key="5">
    <source>
        <dbReference type="Proteomes" id="UP001524587"/>
    </source>
</evidence>
<dbReference type="SUPFAM" id="SSF53756">
    <property type="entry name" value="UDP-Glycosyltransferase/glycogen phosphorylase"/>
    <property type="match status" value="1"/>
</dbReference>
<feature type="domain" description="Glycosyltransferase subfamily 4-like N-terminal" evidence="3">
    <location>
        <begin position="19"/>
        <end position="174"/>
    </location>
</feature>
<dbReference type="EMBL" id="JAMSKV010000003">
    <property type="protein sequence ID" value="MCQ8277761.1"/>
    <property type="molecule type" value="Genomic_DNA"/>
</dbReference>
<dbReference type="Gene3D" id="3.40.50.2000">
    <property type="entry name" value="Glycogen Phosphorylase B"/>
    <property type="match status" value="2"/>
</dbReference>